<name>A0A450RU19_9GAMM</name>
<evidence type="ECO:0000313" key="1">
    <source>
        <dbReference type="EMBL" id="VFJ42686.1"/>
    </source>
</evidence>
<dbReference type="NCBIfam" id="NF040700">
    <property type="entry name" value="VPA1262_N_dom"/>
    <property type="match status" value="1"/>
</dbReference>
<protein>
    <submittedName>
        <fullName evidence="1">Uncharacterized protein</fullName>
    </submittedName>
</protein>
<gene>
    <name evidence="1" type="ORF">BECKFW1821A_GA0114235_100238</name>
</gene>
<organism evidence="1">
    <name type="scientific">Candidatus Kentrum sp. FW</name>
    <dbReference type="NCBI Taxonomy" id="2126338"/>
    <lineage>
        <taxon>Bacteria</taxon>
        <taxon>Pseudomonadati</taxon>
        <taxon>Pseudomonadota</taxon>
        <taxon>Gammaproteobacteria</taxon>
        <taxon>Candidatus Kentrum</taxon>
    </lineage>
</organism>
<dbReference type="EMBL" id="CAADEW010000002">
    <property type="protein sequence ID" value="VFJ42686.1"/>
    <property type="molecule type" value="Genomic_DNA"/>
</dbReference>
<sequence length="556" mass="63678">MNENKAQIEIEDKKRIAISDFERLLEKGSVGFYNSCEITQVFLHDKPSKTASNFYTLACFSERSVSSIEGRFLSKKLHSVNKTKSMGTIQFTVPIDEAESFFNHAQDGEFQIGDKKSRLSDNFVLLPKQFVPHLWGSAEPVINKILKPNFYGSSYIIEFFDEEESVVSDLGRVEIEKVFQFIKDCTDTSIDLSSVYDRVGGLIFQFPITVLICGCRLLESANSIQLNFQRHPELKDGTTLSIVCKTSQDDVVTGFRVLVINPKDGNIDIEIGDSDNLELFVSLSNSDILMHHTKLHFLREISINNYMSLAHAEPRKILTSDSNNPVELSIAAPSPMQIGRRREKEYRDHIRWRTQENKIITNSGDYLVLQPGERKEALTFIRRKLRSVSEMEEICLWDPYLNTQDIIDTLYFETTGVPFRCITSLKGLKKLIQLESADVPDKRTPVTFEKIKQNQTNSVRCLSNNLGVQIEFRCQHSRYGYPFHDRFLILVPHDEKALPIVYSLGASVNSLGKLHHLIQKVTNPRVILRNFNSLWNNLSPKQCRVFLLPDDLRSLK</sequence>
<reference evidence="1" key="1">
    <citation type="submission" date="2019-02" db="EMBL/GenBank/DDBJ databases">
        <authorList>
            <person name="Gruber-Vodicka R. H."/>
            <person name="Seah K. B. B."/>
        </authorList>
    </citation>
    <scope>NUCLEOTIDE SEQUENCE</scope>
    <source>
        <strain evidence="1">BECK_BZ15</strain>
    </source>
</reference>
<proteinExistence type="predicted"/>
<accession>A0A450RU19</accession>
<dbReference type="AlphaFoldDB" id="A0A450RU19"/>